<name>A0A1C3P0Z0_9ACTN</name>
<evidence type="ECO:0000313" key="1">
    <source>
        <dbReference type="EMBL" id="SBW23435.1"/>
    </source>
</evidence>
<evidence type="ECO:0000313" key="2">
    <source>
        <dbReference type="Proteomes" id="UP000199013"/>
    </source>
</evidence>
<dbReference type="AlphaFoldDB" id="A0A1C3P0Z0"/>
<dbReference type="Proteomes" id="UP000199013">
    <property type="component" value="Unassembled WGS sequence"/>
</dbReference>
<sequence length="289" mass="30905">MTVILLAQTAPAQAADSTQYAGDSSRGLGVAIPFSGFTDRNGRPVPISGAVGADLVLGSTSQPYLPCQNYDPRTGTGDTFINACEVRGSYTTYTRFAAGQGILFPHGYFMPNTQTDLVNGGSLQTGWGARTAGLSLEFYPDVTLDQEYVHSRFYVDYFNHRANGWTYSYHVGTIKLVTLADPGTARITGAVTRNGTAPAAKEIRFTIFGGDARSSANYPISSFAVTYSNGTAWTSGAMYAGPQRVTVDDTATGHQCIYDLSSITGPDNRMDFDVARPGFGRDGGHCNFQ</sequence>
<protein>
    <submittedName>
        <fullName evidence="1">Uncharacterized protein</fullName>
    </submittedName>
</protein>
<gene>
    <name evidence="1" type="ORF">FDG2_3775</name>
</gene>
<reference evidence="2" key="1">
    <citation type="submission" date="2016-02" db="EMBL/GenBank/DDBJ databases">
        <authorList>
            <person name="Wibberg D."/>
        </authorList>
    </citation>
    <scope>NUCLEOTIDE SEQUENCE [LARGE SCALE GENOMIC DNA]</scope>
</reference>
<keyword evidence="2" id="KW-1185">Reference proteome</keyword>
<organism evidence="1 2">
    <name type="scientific">Candidatus Protofrankia californiensis</name>
    <dbReference type="NCBI Taxonomy" id="1839754"/>
    <lineage>
        <taxon>Bacteria</taxon>
        <taxon>Bacillati</taxon>
        <taxon>Actinomycetota</taxon>
        <taxon>Actinomycetes</taxon>
        <taxon>Frankiales</taxon>
        <taxon>Frankiaceae</taxon>
        <taxon>Protofrankia</taxon>
    </lineage>
</organism>
<proteinExistence type="predicted"/>
<accession>A0A1C3P0Z0</accession>
<dbReference type="EMBL" id="FLUV01001582">
    <property type="protein sequence ID" value="SBW23435.1"/>
    <property type="molecule type" value="Genomic_DNA"/>
</dbReference>